<dbReference type="InterPro" id="IPR038104">
    <property type="entry name" value="Rap1_C_sf"/>
</dbReference>
<comment type="similarity">
    <text evidence="1 8">Belongs to the RAP1 family.</text>
</comment>
<keyword evidence="4" id="KW-0805">Transcription regulation</keyword>
<keyword evidence="5" id="KW-0010">Activator</keyword>
<dbReference type="GO" id="GO:0070187">
    <property type="term" value="C:shelterin complex"/>
    <property type="evidence" value="ECO:0007669"/>
    <property type="project" value="TreeGrafter"/>
</dbReference>
<dbReference type="InterPro" id="IPR015280">
    <property type="entry name" value="Rap1_DNA-bd"/>
</dbReference>
<keyword evidence="2 8" id="KW-0158">Chromosome</keyword>
<dbReference type="PANTHER" id="PTHR16466:SF6">
    <property type="entry name" value="TELOMERIC REPEAT-BINDING FACTOR 2-INTERACTING PROTEIN 1"/>
    <property type="match status" value="1"/>
</dbReference>
<feature type="domain" description="HTH myb-type" evidence="10">
    <location>
        <begin position="108"/>
        <end position="169"/>
    </location>
</feature>
<dbReference type="Pfam" id="PF00249">
    <property type="entry name" value="Myb_DNA-binding"/>
    <property type="match status" value="1"/>
</dbReference>
<dbReference type="PROSITE" id="PS51294">
    <property type="entry name" value="HTH_MYB"/>
    <property type="match status" value="1"/>
</dbReference>
<evidence type="ECO:0000259" key="10">
    <source>
        <dbReference type="PROSITE" id="PS51294"/>
    </source>
</evidence>
<dbReference type="PANTHER" id="PTHR16466">
    <property type="entry name" value="TELOMERE REPEAT-BINDING FACTOR 2-INTERACTING PROTEIN 1"/>
    <property type="match status" value="1"/>
</dbReference>
<dbReference type="Pfam" id="PF11626">
    <property type="entry name" value="Rap1_C"/>
    <property type="match status" value="1"/>
</dbReference>
<name>A0A1E4TVU3_PACTA</name>
<evidence type="ECO:0000256" key="6">
    <source>
        <dbReference type="ARBA" id="ARBA00023163"/>
    </source>
</evidence>
<comment type="subunit">
    <text evidence="8">Homodimer.</text>
</comment>
<proteinExistence type="inferred from homology"/>
<dbReference type="InterPro" id="IPR001005">
    <property type="entry name" value="SANT/Myb"/>
</dbReference>
<dbReference type="GO" id="GO:0010833">
    <property type="term" value="P:telomere maintenance via telomere lengthening"/>
    <property type="evidence" value="ECO:0007669"/>
    <property type="project" value="UniProtKB-UniRule"/>
</dbReference>
<comment type="subcellular location">
    <subcellularLocation>
        <location evidence="8">Nucleus</location>
    </subcellularLocation>
    <subcellularLocation>
        <location evidence="8">Chromosome</location>
        <location evidence="8">Telomere</location>
    </subcellularLocation>
</comment>
<evidence type="ECO:0000256" key="1">
    <source>
        <dbReference type="ARBA" id="ARBA00010467"/>
    </source>
</evidence>
<dbReference type="GO" id="GO:0042162">
    <property type="term" value="F:telomeric DNA binding"/>
    <property type="evidence" value="ECO:0007669"/>
    <property type="project" value="TreeGrafter"/>
</dbReference>
<keyword evidence="3 8" id="KW-0779">Telomere</keyword>
<dbReference type="EMBL" id="KV454013">
    <property type="protein sequence ID" value="ODV95885.1"/>
    <property type="molecule type" value="Genomic_DNA"/>
</dbReference>
<keyword evidence="6" id="KW-0804">Transcription</keyword>
<evidence type="ECO:0000313" key="11">
    <source>
        <dbReference type="EMBL" id="ODV95885.1"/>
    </source>
</evidence>
<dbReference type="Gene3D" id="1.20.120.1480">
    <property type="match status" value="1"/>
</dbReference>
<evidence type="ECO:0000256" key="9">
    <source>
        <dbReference type="SAM" id="MobiDB-lite"/>
    </source>
</evidence>
<dbReference type="InterPro" id="IPR017930">
    <property type="entry name" value="Myb_dom"/>
</dbReference>
<feature type="region of interest" description="Disordered" evidence="9">
    <location>
        <begin position="298"/>
        <end position="332"/>
    </location>
</feature>
<dbReference type="SUPFAM" id="SSF46689">
    <property type="entry name" value="Homeodomain-like"/>
    <property type="match status" value="2"/>
</dbReference>
<dbReference type="Proteomes" id="UP000094236">
    <property type="component" value="Unassembled WGS sequence"/>
</dbReference>
<evidence type="ECO:0000256" key="8">
    <source>
        <dbReference type="RuleBase" id="RU367107"/>
    </source>
</evidence>
<evidence type="ECO:0000256" key="5">
    <source>
        <dbReference type="ARBA" id="ARBA00023159"/>
    </source>
</evidence>
<gene>
    <name evidence="11" type="ORF">PACTADRAFT_2194</name>
</gene>
<dbReference type="InterPro" id="IPR001357">
    <property type="entry name" value="BRCT_dom"/>
</dbReference>
<dbReference type="STRING" id="669874.A0A1E4TVU3"/>
<evidence type="ECO:0000256" key="4">
    <source>
        <dbReference type="ARBA" id="ARBA00023015"/>
    </source>
</evidence>
<dbReference type="OrthoDB" id="435460at2759"/>
<dbReference type="InterPro" id="IPR039595">
    <property type="entry name" value="TE2IP/Rap1"/>
</dbReference>
<dbReference type="CDD" id="cd11655">
    <property type="entry name" value="rap1_myb-like"/>
    <property type="match status" value="1"/>
</dbReference>
<dbReference type="InterPro" id="IPR021661">
    <property type="entry name" value="Rap1_C"/>
</dbReference>
<organism evidence="11 12">
    <name type="scientific">Pachysolen tannophilus NRRL Y-2460</name>
    <dbReference type="NCBI Taxonomy" id="669874"/>
    <lineage>
        <taxon>Eukaryota</taxon>
        <taxon>Fungi</taxon>
        <taxon>Dikarya</taxon>
        <taxon>Ascomycota</taxon>
        <taxon>Saccharomycotina</taxon>
        <taxon>Pichiomycetes</taxon>
        <taxon>Pachysolenaceae</taxon>
        <taxon>Pachysolen</taxon>
    </lineage>
</organism>
<feature type="compositionally biased region" description="Low complexity" evidence="9">
    <location>
        <begin position="323"/>
        <end position="332"/>
    </location>
</feature>
<evidence type="ECO:0000256" key="3">
    <source>
        <dbReference type="ARBA" id="ARBA00022895"/>
    </source>
</evidence>
<comment type="function">
    <text evidence="8">Involved in the regulation of telomere length, clustering and has a specific role in telomere position effect (TPE).</text>
</comment>
<dbReference type="Pfam" id="PF09197">
    <property type="entry name" value="Rap1-DNA-bind"/>
    <property type="match status" value="1"/>
</dbReference>
<dbReference type="Gene3D" id="1.10.10.2170">
    <property type="match status" value="1"/>
</dbReference>
<reference evidence="12" key="1">
    <citation type="submission" date="2016-05" db="EMBL/GenBank/DDBJ databases">
        <title>Comparative genomics of biotechnologically important yeasts.</title>
        <authorList>
            <consortium name="DOE Joint Genome Institute"/>
            <person name="Riley R."/>
            <person name="Haridas S."/>
            <person name="Wolfe K.H."/>
            <person name="Lopes M.R."/>
            <person name="Hittinger C.T."/>
            <person name="Goker M."/>
            <person name="Salamov A."/>
            <person name="Wisecaver J."/>
            <person name="Long T.M."/>
            <person name="Aerts A.L."/>
            <person name="Barry K."/>
            <person name="Choi C."/>
            <person name="Clum A."/>
            <person name="Coughlan A.Y."/>
            <person name="Deshpande S."/>
            <person name="Douglass A.P."/>
            <person name="Hanson S.J."/>
            <person name="Klenk H.-P."/>
            <person name="Labutti K."/>
            <person name="Lapidus A."/>
            <person name="Lindquist E."/>
            <person name="Lipzen A."/>
            <person name="Meier-Kolthoff J.P."/>
            <person name="Ohm R.A."/>
            <person name="Otillar R.P."/>
            <person name="Pangilinan J."/>
            <person name="Peng Y."/>
            <person name="Rokas A."/>
            <person name="Rosa C.A."/>
            <person name="Scheuner C."/>
            <person name="Sibirny A.A."/>
            <person name="Slot J.C."/>
            <person name="Stielow J.B."/>
            <person name="Sun H."/>
            <person name="Kurtzman C.P."/>
            <person name="Blackwell M."/>
            <person name="Grigoriev I.V."/>
            <person name="Jeffries T.W."/>
        </authorList>
    </citation>
    <scope>NUCLEOTIDE SEQUENCE [LARGE SCALE GENOMIC DNA]</scope>
    <source>
        <strain evidence="12">NRRL Y-2460</strain>
    </source>
</reference>
<feature type="compositionally biased region" description="Basic and acidic residues" evidence="9">
    <location>
        <begin position="298"/>
        <end position="311"/>
    </location>
</feature>
<dbReference type="SMART" id="SM00717">
    <property type="entry name" value="SANT"/>
    <property type="match status" value="1"/>
</dbReference>
<accession>A0A1E4TVU3</accession>
<sequence length="508" mass="59207">MTEITDLNTLFTTDDNRPYVFIVSETIQNRSEVVSLINEYGGRVLDNGSHNGKGIIFLTARNSDEDILPQGKIIYDVNFVYDSIRSKSKLDLNDYKIPTSGGDDNTAKKKAQKNNFKPEEDEMILELIRQNPTLRDTHFLFDKIIQKSLPNHTGNSIRYRYRTKLKDKLEYVYQVDEDGKLVKDVNDQYIKQTVLPKTLKSSFTAEDDYNLTKEILSNTELSLDKDNNEFVLQYNIKKFYEYMQEKYSNHTANAWRDRYRKFLSKYGITKYSHYYDECIYSGIEPESIKNFTSKAALKRERENSTTHHDDNSTSNKKRRSNEQEIITNNEEILTSEEISRPITFQDNKDDENHDNTNYFAQQALSLGDEKIQEDEQLIDKNILNSMSNTDFLAKLSFIIENISKKGEDIDTDELLKILKLELGISILFSSNIIFHVSGDLSKFQNFLDIYLKTGQNPPVDYSGIFIKEYDDIIANNFDENKSPLLEMVKLHGKKKVRFRRKFLKSLSI</sequence>
<dbReference type="InterPro" id="IPR009057">
    <property type="entry name" value="Homeodomain-like_sf"/>
</dbReference>
<dbReference type="Gene3D" id="1.10.10.60">
    <property type="entry name" value="Homeodomain-like"/>
    <property type="match status" value="2"/>
</dbReference>
<evidence type="ECO:0000256" key="7">
    <source>
        <dbReference type="ARBA" id="ARBA00023242"/>
    </source>
</evidence>
<evidence type="ECO:0000313" key="12">
    <source>
        <dbReference type="Proteomes" id="UP000094236"/>
    </source>
</evidence>
<evidence type="ECO:0000256" key="2">
    <source>
        <dbReference type="ARBA" id="ARBA00022454"/>
    </source>
</evidence>
<dbReference type="GO" id="GO:0031848">
    <property type="term" value="P:protection from non-homologous end joining at telomere"/>
    <property type="evidence" value="ECO:0007669"/>
    <property type="project" value="TreeGrafter"/>
</dbReference>
<keyword evidence="12" id="KW-1185">Reference proteome</keyword>
<dbReference type="Pfam" id="PF16589">
    <property type="entry name" value="BRCT_2"/>
    <property type="match status" value="1"/>
</dbReference>
<dbReference type="AlphaFoldDB" id="A0A1E4TVU3"/>
<protein>
    <recommendedName>
        <fullName evidence="8">DNA-binding protein RAP1</fullName>
    </recommendedName>
</protein>
<keyword evidence="7 8" id="KW-0539">Nucleus</keyword>